<evidence type="ECO:0000313" key="1">
    <source>
        <dbReference type="EMBL" id="SMC11809.1"/>
    </source>
</evidence>
<reference evidence="1 2" key="1">
    <citation type="submission" date="2017-03" db="EMBL/GenBank/DDBJ databases">
        <authorList>
            <person name="Afonso C.L."/>
            <person name="Miller P.J."/>
            <person name="Scott M.A."/>
            <person name="Spackman E."/>
            <person name="Goraichik I."/>
            <person name="Dimitrov K.M."/>
            <person name="Suarez D.L."/>
            <person name="Swayne D.E."/>
        </authorList>
    </citation>
    <scope>NUCLEOTIDE SEQUENCE [LARGE SCALE GENOMIC DNA]</scope>
    <source>
        <strain evidence="1 2">CECT 7745</strain>
    </source>
</reference>
<evidence type="ECO:0000313" key="2">
    <source>
        <dbReference type="Proteomes" id="UP000193224"/>
    </source>
</evidence>
<name>A0A1X7BRJ4_9RHOB</name>
<gene>
    <name evidence="1" type="ORF">ROA7745_01628</name>
</gene>
<sequence>MYSKIAGSAALRVGHELRQISKGSDIESSQKTKAGKLVDVLACVTRSRM</sequence>
<organism evidence="1 2">
    <name type="scientific">Roseovarius aestuarii</name>
    <dbReference type="NCBI Taxonomy" id="475083"/>
    <lineage>
        <taxon>Bacteria</taxon>
        <taxon>Pseudomonadati</taxon>
        <taxon>Pseudomonadota</taxon>
        <taxon>Alphaproteobacteria</taxon>
        <taxon>Rhodobacterales</taxon>
        <taxon>Roseobacteraceae</taxon>
        <taxon>Roseovarius</taxon>
    </lineage>
</organism>
<accession>A0A1X7BRJ4</accession>
<dbReference type="Proteomes" id="UP000193224">
    <property type="component" value="Unassembled WGS sequence"/>
</dbReference>
<proteinExistence type="predicted"/>
<dbReference type="AlphaFoldDB" id="A0A1X7BRJ4"/>
<protein>
    <submittedName>
        <fullName evidence="1">Uncharacterized protein</fullName>
    </submittedName>
</protein>
<dbReference type="EMBL" id="FWXB01000004">
    <property type="protein sequence ID" value="SMC11809.1"/>
    <property type="molecule type" value="Genomic_DNA"/>
</dbReference>
<keyword evidence="2" id="KW-1185">Reference proteome</keyword>